<keyword evidence="1" id="KW-0812">Transmembrane</keyword>
<feature type="transmembrane region" description="Helical" evidence="1">
    <location>
        <begin position="128"/>
        <end position="147"/>
    </location>
</feature>
<dbReference type="OrthoDB" id="5954308at2759"/>
<feature type="transmembrane region" description="Helical" evidence="1">
    <location>
        <begin position="68"/>
        <end position="88"/>
    </location>
</feature>
<gene>
    <name evidence="2" type="ORF">JR316_006952</name>
</gene>
<accession>A0A8H7XZ59</accession>
<protein>
    <recommendedName>
        <fullName evidence="3">DUF1772-domain-containing protein</fullName>
    </recommendedName>
</protein>
<organism evidence="2">
    <name type="scientific">Psilocybe cubensis</name>
    <name type="common">Psychedelic mushroom</name>
    <name type="synonym">Stropharia cubensis</name>
    <dbReference type="NCBI Taxonomy" id="181762"/>
    <lineage>
        <taxon>Eukaryota</taxon>
        <taxon>Fungi</taxon>
        <taxon>Dikarya</taxon>
        <taxon>Basidiomycota</taxon>
        <taxon>Agaricomycotina</taxon>
        <taxon>Agaricomycetes</taxon>
        <taxon>Agaricomycetidae</taxon>
        <taxon>Agaricales</taxon>
        <taxon>Agaricineae</taxon>
        <taxon>Strophariaceae</taxon>
        <taxon>Psilocybe</taxon>
    </lineage>
</organism>
<dbReference type="Pfam" id="PF08592">
    <property type="entry name" value="Anthrone_oxy"/>
    <property type="match status" value="1"/>
</dbReference>
<dbReference type="InterPro" id="IPR013901">
    <property type="entry name" value="Anthrone_oxy"/>
</dbReference>
<dbReference type="EMBL" id="JAFIQS010000006">
    <property type="protein sequence ID" value="KAG5168354.1"/>
    <property type="molecule type" value="Genomic_DNA"/>
</dbReference>
<proteinExistence type="predicted"/>
<evidence type="ECO:0008006" key="3">
    <source>
        <dbReference type="Google" id="ProtNLM"/>
    </source>
</evidence>
<keyword evidence="1" id="KW-0472">Membrane</keyword>
<keyword evidence="1" id="KW-1133">Transmembrane helix</keyword>
<evidence type="ECO:0000256" key="1">
    <source>
        <dbReference type="SAM" id="Phobius"/>
    </source>
</evidence>
<name>A0A8H7XZ59_PSICU</name>
<feature type="transmembrane region" description="Helical" evidence="1">
    <location>
        <begin position="35"/>
        <end position="56"/>
    </location>
</feature>
<comment type="caution">
    <text evidence="2">The sequence shown here is derived from an EMBL/GenBank/DDBJ whole genome shotgun (WGS) entry which is preliminary data.</text>
</comment>
<dbReference type="AlphaFoldDB" id="A0A8H7XZ59"/>
<reference evidence="2" key="1">
    <citation type="submission" date="2021-02" db="EMBL/GenBank/DDBJ databases">
        <title>Psilocybe cubensis genome.</title>
        <authorList>
            <person name="Mckernan K.J."/>
            <person name="Crawford S."/>
            <person name="Trippe A."/>
            <person name="Kane L.T."/>
            <person name="Mclaughlin S."/>
        </authorList>
    </citation>
    <scope>NUCLEOTIDE SEQUENCE [LARGE SCALE GENOMIC DNA]</scope>
    <source>
        <strain evidence="2">MGC-MH-2018</strain>
    </source>
</reference>
<evidence type="ECO:0000313" key="2">
    <source>
        <dbReference type="EMBL" id="KAG5168354.1"/>
    </source>
</evidence>
<sequence length="149" mass="16303">MGSIALAIYPEERKKVALDTSKAVEIFAWGYKKGAIHMGISAAVAGFAALAAAFQTPPTGLPFSPRNYLLLLAPLHLANGVHTLLFMLPTNLRLLALREKATKKDSSLTLSDEQEVETLLRKWKRLHYVRLTLGAVGWVATLAVYMATL</sequence>